<dbReference type="PANTHER" id="PTHR30419:SF2">
    <property type="entry name" value="LYSR FAMILY TRANSCRIPTIONAL REGULATOR"/>
    <property type="match status" value="1"/>
</dbReference>
<dbReference type="InterPro" id="IPR005119">
    <property type="entry name" value="LysR_subst-bd"/>
</dbReference>
<dbReference type="EMBL" id="BMKB01000003">
    <property type="protein sequence ID" value="GGA50774.1"/>
    <property type="molecule type" value="Genomic_DNA"/>
</dbReference>
<dbReference type="OrthoDB" id="7216893at2"/>
<dbReference type="PANTHER" id="PTHR30419">
    <property type="entry name" value="HTH-TYPE TRANSCRIPTIONAL REGULATOR YBHD"/>
    <property type="match status" value="1"/>
</dbReference>
<comment type="caution">
    <text evidence="6">The sequence shown here is derived from an EMBL/GenBank/DDBJ whole genome shotgun (WGS) entry which is preliminary data.</text>
</comment>
<dbReference type="GO" id="GO:0005829">
    <property type="term" value="C:cytosol"/>
    <property type="evidence" value="ECO:0007669"/>
    <property type="project" value="TreeGrafter"/>
</dbReference>
<evidence type="ECO:0000256" key="3">
    <source>
        <dbReference type="ARBA" id="ARBA00023125"/>
    </source>
</evidence>
<accession>A0A916RCX4</accession>
<dbReference type="InterPro" id="IPR050950">
    <property type="entry name" value="HTH-type_LysR_regulators"/>
</dbReference>
<gene>
    <name evidence="6" type="ORF">GCM10011499_20970</name>
</gene>
<organism evidence="6 7">
    <name type="scientific">Pelagibacterium lentulum</name>
    <dbReference type="NCBI Taxonomy" id="2029865"/>
    <lineage>
        <taxon>Bacteria</taxon>
        <taxon>Pseudomonadati</taxon>
        <taxon>Pseudomonadota</taxon>
        <taxon>Alphaproteobacteria</taxon>
        <taxon>Hyphomicrobiales</taxon>
        <taxon>Devosiaceae</taxon>
        <taxon>Pelagibacterium</taxon>
    </lineage>
</organism>
<dbReference type="AlphaFoldDB" id="A0A916RCX4"/>
<comment type="similarity">
    <text evidence="1">Belongs to the LysR transcriptional regulatory family.</text>
</comment>
<dbReference type="Pfam" id="PF00126">
    <property type="entry name" value="HTH_1"/>
    <property type="match status" value="1"/>
</dbReference>
<dbReference type="PROSITE" id="PS50931">
    <property type="entry name" value="HTH_LYSR"/>
    <property type="match status" value="1"/>
</dbReference>
<evidence type="ECO:0000313" key="6">
    <source>
        <dbReference type="EMBL" id="GGA50774.1"/>
    </source>
</evidence>
<keyword evidence="4" id="KW-0804">Transcription</keyword>
<evidence type="ECO:0000256" key="1">
    <source>
        <dbReference type="ARBA" id="ARBA00009437"/>
    </source>
</evidence>
<reference evidence="6 7" key="1">
    <citation type="journal article" date="2014" name="Int. J. Syst. Evol. Microbiol.">
        <title>Complete genome sequence of Corynebacterium casei LMG S-19264T (=DSM 44701T), isolated from a smear-ripened cheese.</title>
        <authorList>
            <consortium name="US DOE Joint Genome Institute (JGI-PGF)"/>
            <person name="Walter F."/>
            <person name="Albersmeier A."/>
            <person name="Kalinowski J."/>
            <person name="Ruckert C."/>
        </authorList>
    </citation>
    <scope>NUCLEOTIDE SEQUENCE [LARGE SCALE GENOMIC DNA]</scope>
    <source>
        <strain evidence="6 7">CGMCC 1.15896</strain>
    </source>
</reference>
<dbReference type="SUPFAM" id="SSF53850">
    <property type="entry name" value="Periplasmic binding protein-like II"/>
    <property type="match status" value="1"/>
</dbReference>
<evidence type="ECO:0000256" key="2">
    <source>
        <dbReference type="ARBA" id="ARBA00023015"/>
    </source>
</evidence>
<keyword evidence="2" id="KW-0805">Transcription regulation</keyword>
<dbReference type="RefSeq" id="WP_127072987.1">
    <property type="nucleotide sequence ID" value="NZ_BMKB01000003.1"/>
</dbReference>
<dbReference type="GO" id="GO:0003677">
    <property type="term" value="F:DNA binding"/>
    <property type="evidence" value="ECO:0007669"/>
    <property type="project" value="UniProtKB-KW"/>
</dbReference>
<feature type="domain" description="HTH lysR-type" evidence="5">
    <location>
        <begin position="10"/>
        <end position="61"/>
    </location>
</feature>
<evidence type="ECO:0000313" key="7">
    <source>
        <dbReference type="Proteomes" id="UP000596977"/>
    </source>
</evidence>
<dbReference type="InterPro" id="IPR000847">
    <property type="entry name" value="LysR_HTH_N"/>
</dbReference>
<proteinExistence type="inferred from homology"/>
<dbReference type="SUPFAM" id="SSF46785">
    <property type="entry name" value="Winged helix' DNA-binding domain"/>
    <property type="match status" value="1"/>
</dbReference>
<keyword evidence="7" id="KW-1185">Reference proteome</keyword>
<dbReference type="InterPro" id="IPR036388">
    <property type="entry name" value="WH-like_DNA-bd_sf"/>
</dbReference>
<dbReference type="Gene3D" id="1.10.10.10">
    <property type="entry name" value="Winged helix-like DNA-binding domain superfamily/Winged helix DNA-binding domain"/>
    <property type="match status" value="1"/>
</dbReference>
<dbReference type="GO" id="GO:0003700">
    <property type="term" value="F:DNA-binding transcription factor activity"/>
    <property type="evidence" value="ECO:0007669"/>
    <property type="project" value="InterPro"/>
</dbReference>
<name>A0A916RCX4_9HYPH</name>
<dbReference type="InterPro" id="IPR036390">
    <property type="entry name" value="WH_DNA-bd_sf"/>
</dbReference>
<sequence length="304" mass="32875">MTNFDPVTARLVLALARDGSIAKAAERESIAPSAISRRIADLESRLGAVLFDRSALGVTLTHAGTAYAEGCRRIFREIADLETGMTRFASGQGGQLRIASSSSALSGRLPEILAEYASAHPDVALDIREMVARAALSALEDAQVDVAIVADNYDFTRFEVTPFEDDHVWVIASPDHSLGTQLAKSKPISFDEVVHYEVVGVHHTGALDRLLNEAAHKAGRTLGQRVNVESFPSLVRMVEAGFGIGFLRNSSIHLLAGTDLVYAPLSEDWAKRQLLIARRKKGALAASVHAFLDLANQSYRSTQI</sequence>
<dbReference type="Gene3D" id="3.40.190.290">
    <property type="match status" value="1"/>
</dbReference>
<evidence type="ECO:0000256" key="4">
    <source>
        <dbReference type="ARBA" id="ARBA00023163"/>
    </source>
</evidence>
<dbReference type="Proteomes" id="UP000596977">
    <property type="component" value="Unassembled WGS sequence"/>
</dbReference>
<dbReference type="Pfam" id="PF03466">
    <property type="entry name" value="LysR_substrate"/>
    <property type="match status" value="1"/>
</dbReference>
<evidence type="ECO:0000259" key="5">
    <source>
        <dbReference type="PROSITE" id="PS50931"/>
    </source>
</evidence>
<keyword evidence="3" id="KW-0238">DNA-binding</keyword>
<protein>
    <submittedName>
        <fullName evidence="6">Transcriptional regulator</fullName>
    </submittedName>
</protein>